<dbReference type="Proteomes" id="UP000257109">
    <property type="component" value="Unassembled WGS sequence"/>
</dbReference>
<keyword evidence="2" id="KW-1185">Reference proteome</keyword>
<name>A0A371F1V6_MUCPR</name>
<reference evidence="1" key="1">
    <citation type="submission" date="2018-05" db="EMBL/GenBank/DDBJ databases">
        <title>Draft genome of Mucuna pruriens seed.</title>
        <authorList>
            <person name="Nnadi N.E."/>
            <person name="Vos R."/>
            <person name="Hasami M.H."/>
            <person name="Devisetty U.K."/>
            <person name="Aguiy J.C."/>
        </authorList>
    </citation>
    <scope>NUCLEOTIDE SEQUENCE [LARGE SCALE GENOMIC DNA]</scope>
    <source>
        <strain evidence="1">JCA_2017</strain>
    </source>
</reference>
<evidence type="ECO:0000313" key="1">
    <source>
        <dbReference type="EMBL" id="RDX72278.1"/>
    </source>
</evidence>
<accession>A0A371F1V6</accession>
<organism evidence="1 2">
    <name type="scientific">Mucuna pruriens</name>
    <name type="common">Velvet bean</name>
    <name type="synonym">Dolichos pruriens</name>
    <dbReference type="NCBI Taxonomy" id="157652"/>
    <lineage>
        <taxon>Eukaryota</taxon>
        <taxon>Viridiplantae</taxon>
        <taxon>Streptophyta</taxon>
        <taxon>Embryophyta</taxon>
        <taxon>Tracheophyta</taxon>
        <taxon>Spermatophyta</taxon>
        <taxon>Magnoliopsida</taxon>
        <taxon>eudicotyledons</taxon>
        <taxon>Gunneridae</taxon>
        <taxon>Pentapetalae</taxon>
        <taxon>rosids</taxon>
        <taxon>fabids</taxon>
        <taxon>Fabales</taxon>
        <taxon>Fabaceae</taxon>
        <taxon>Papilionoideae</taxon>
        <taxon>50 kb inversion clade</taxon>
        <taxon>NPAAA clade</taxon>
        <taxon>indigoferoid/millettioid clade</taxon>
        <taxon>Phaseoleae</taxon>
        <taxon>Mucuna</taxon>
    </lineage>
</organism>
<comment type="caution">
    <text evidence="1">The sequence shown here is derived from an EMBL/GenBank/DDBJ whole genome shotgun (WGS) entry which is preliminary data.</text>
</comment>
<gene>
    <name evidence="1" type="ORF">CR513_48265</name>
</gene>
<evidence type="ECO:0000313" key="2">
    <source>
        <dbReference type="Proteomes" id="UP000257109"/>
    </source>
</evidence>
<sequence length="77" mass="8899">MDQMMILCGIKDEENFGAPRICMTLNEEDKLLVMCNVILSSLIVEVMSEIVDEMTIVGLWKKLKIKFKKKSLTNQLY</sequence>
<feature type="non-terminal residue" evidence="1">
    <location>
        <position position="1"/>
    </location>
</feature>
<proteinExistence type="predicted"/>
<dbReference type="AlphaFoldDB" id="A0A371F1V6"/>
<dbReference type="EMBL" id="QJKJ01010976">
    <property type="protein sequence ID" value="RDX72278.1"/>
    <property type="molecule type" value="Genomic_DNA"/>
</dbReference>
<protein>
    <submittedName>
        <fullName evidence="1">Uncharacterized protein</fullName>
    </submittedName>
</protein>